<feature type="signal peptide" evidence="1">
    <location>
        <begin position="1"/>
        <end position="25"/>
    </location>
</feature>
<evidence type="ECO:0000313" key="3">
    <source>
        <dbReference type="Proteomes" id="UP001184230"/>
    </source>
</evidence>
<sequence length="114" mass="12183">MASPLLLGAAAAALVLMAAASPAPAQAPAPDRPHLASASIEALQRTYLECDHIATRTLLDLASAAHCSMVAEELKQRVFGGDFEQLLAWWRANRWRGEEAVSDAQTHDHGDDVP</sequence>
<name>A0ABU1NEI1_9BURK</name>
<keyword evidence="1" id="KW-0732">Signal</keyword>
<dbReference type="RefSeq" id="WP_309902293.1">
    <property type="nucleotide sequence ID" value="NZ_JAVDRF010000005.1"/>
</dbReference>
<protein>
    <submittedName>
        <fullName evidence="2">Uncharacterized protein</fullName>
    </submittedName>
</protein>
<reference evidence="2 3" key="1">
    <citation type="submission" date="2023-07" db="EMBL/GenBank/DDBJ databases">
        <title>Sorghum-associated microbial communities from plants grown in Nebraska, USA.</title>
        <authorList>
            <person name="Schachtman D."/>
        </authorList>
    </citation>
    <scope>NUCLEOTIDE SEQUENCE [LARGE SCALE GENOMIC DNA]</scope>
    <source>
        <strain evidence="2 3">DS1781</strain>
    </source>
</reference>
<evidence type="ECO:0000256" key="1">
    <source>
        <dbReference type="SAM" id="SignalP"/>
    </source>
</evidence>
<proteinExistence type="predicted"/>
<dbReference type="Proteomes" id="UP001184230">
    <property type="component" value="Unassembled WGS sequence"/>
</dbReference>
<evidence type="ECO:0000313" key="2">
    <source>
        <dbReference type="EMBL" id="MDR6536868.1"/>
    </source>
</evidence>
<dbReference type="EMBL" id="JAVDRF010000005">
    <property type="protein sequence ID" value="MDR6536868.1"/>
    <property type="molecule type" value="Genomic_DNA"/>
</dbReference>
<accession>A0ABU1NEI1</accession>
<comment type="caution">
    <text evidence="2">The sequence shown here is derived from an EMBL/GenBank/DDBJ whole genome shotgun (WGS) entry which is preliminary data.</text>
</comment>
<gene>
    <name evidence="2" type="ORF">J2739_002641</name>
</gene>
<organism evidence="2 3">
    <name type="scientific">Variovorax soli</name>
    <dbReference type="NCBI Taxonomy" id="376815"/>
    <lineage>
        <taxon>Bacteria</taxon>
        <taxon>Pseudomonadati</taxon>
        <taxon>Pseudomonadota</taxon>
        <taxon>Betaproteobacteria</taxon>
        <taxon>Burkholderiales</taxon>
        <taxon>Comamonadaceae</taxon>
        <taxon>Variovorax</taxon>
    </lineage>
</organism>
<feature type="chain" id="PRO_5046550091" evidence="1">
    <location>
        <begin position="26"/>
        <end position="114"/>
    </location>
</feature>
<keyword evidence="3" id="KW-1185">Reference proteome</keyword>